<keyword evidence="1" id="KW-0175">Coiled coil</keyword>
<dbReference type="Proteomes" id="UP001152561">
    <property type="component" value="Unassembled WGS sequence"/>
</dbReference>
<feature type="coiled-coil region" evidence="1">
    <location>
        <begin position="17"/>
        <end position="95"/>
    </location>
</feature>
<dbReference type="OrthoDB" id="1939306at2759"/>
<proteinExistence type="predicted"/>
<sequence>MKLIAIEGERNLLLLKVDKLEASEKDQRAEIEGKEKEIRGLNKKIEDLKATVKNVAWKKEEAALHTVKDELEKRVIEMMGKVTELEKKLEEKETLITERDVDSHINGISVEDKGLFGLTPSFFGYGIAATTFFWQVFSPPRKVR</sequence>
<evidence type="ECO:0000313" key="3">
    <source>
        <dbReference type="Proteomes" id="UP001152561"/>
    </source>
</evidence>
<evidence type="ECO:0000313" key="2">
    <source>
        <dbReference type="EMBL" id="KAJ8534537.1"/>
    </source>
</evidence>
<comment type="caution">
    <text evidence="2">The sequence shown here is derived from an EMBL/GenBank/DDBJ whole genome shotgun (WGS) entry which is preliminary data.</text>
</comment>
<protein>
    <submittedName>
        <fullName evidence="2">Uncharacterized protein</fullName>
    </submittedName>
</protein>
<dbReference type="Gene3D" id="1.10.287.1490">
    <property type="match status" value="1"/>
</dbReference>
<dbReference type="EMBL" id="JAJAGQ010000019">
    <property type="protein sequence ID" value="KAJ8534537.1"/>
    <property type="molecule type" value="Genomic_DNA"/>
</dbReference>
<organism evidence="2 3">
    <name type="scientific">Anisodus acutangulus</name>
    <dbReference type="NCBI Taxonomy" id="402998"/>
    <lineage>
        <taxon>Eukaryota</taxon>
        <taxon>Viridiplantae</taxon>
        <taxon>Streptophyta</taxon>
        <taxon>Embryophyta</taxon>
        <taxon>Tracheophyta</taxon>
        <taxon>Spermatophyta</taxon>
        <taxon>Magnoliopsida</taxon>
        <taxon>eudicotyledons</taxon>
        <taxon>Gunneridae</taxon>
        <taxon>Pentapetalae</taxon>
        <taxon>asterids</taxon>
        <taxon>lamiids</taxon>
        <taxon>Solanales</taxon>
        <taxon>Solanaceae</taxon>
        <taxon>Solanoideae</taxon>
        <taxon>Hyoscyameae</taxon>
        <taxon>Anisodus</taxon>
    </lineage>
</organism>
<evidence type="ECO:0000256" key="1">
    <source>
        <dbReference type="SAM" id="Coils"/>
    </source>
</evidence>
<reference evidence="3" key="1">
    <citation type="journal article" date="2023" name="Proc. Natl. Acad. Sci. U.S.A.">
        <title>Genomic and structural basis for evolution of tropane alkaloid biosynthesis.</title>
        <authorList>
            <person name="Wanga Y.-J."/>
            <person name="Taina T."/>
            <person name="Yua J.-Y."/>
            <person name="Lia J."/>
            <person name="Xua B."/>
            <person name="Chenc J."/>
            <person name="D'Auriad J.C."/>
            <person name="Huanga J.-P."/>
            <person name="Huanga S.-X."/>
        </authorList>
    </citation>
    <scope>NUCLEOTIDE SEQUENCE [LARGE SCALE GENOMIC DNA]</scope>
    <source>
        <strain evidence="3">cv. KIB-2019</strain>
    </source>
</reference>
<gene>
    <name evidence="2" type="ORF">K7X08_016265</name>
</gene>
<keyword evidence="3" id="KW-1185">Reference proteome</keyword>
<dbReference type="AlphaFoldDB" id="A0A9Q1LEW3"/>
<name>A0A9Q1LEW3_9SOLA</name>
<accession>A0A9Q1LEW3</accession>